<organism evidence="1 2">
    <name type="scientific">Tumebacillus lacus</name>
    <dbReference type="NCBI Taxonomy" id="2995335"/>
    <lineage>
        <taxon>Bacteria</taxon>
        <taxon>Bacillati</taxon>
        <taxon>Bacillota</taxon>
        <taxon>Bacilli</taxon>
        <taxon>Bacillales</taxon>
        <taxon>Alicyclobacillaceae</taxon>
        <taxon>Tumebacillus</taxon>
    </lineage>
</organism>
<dbReference type="EMBL" id="JAPMLT010000001">
    <property type="protein sequence ID" value="MCX7569137.1"/>
    <property type="molecule type" value="Genomic_DNA"/>
</dbReference>
<reference evidence="1 2" key="1">
    <citation type="submission" date="2022-11" db="EMBL/GenBank/DDBJ databases">
        <title>Study of microbial diversity in lake waters.</title>
        <authorList>
            <person name="Zhang J."/>
        </authorList>
    </citation>
    <scope>NUCLEOTIDE SEQUENCE [LARGE SCALE GENOMIC DNA]</scope>
    <source>
        <strain evidence="1 2">DT12</strain>
    </source>
</reference>
<sequence length="49" mass="5625">MVKTYVSERSLRMVGKAWQIRAILRAYAGSDTTLHQFLSVNCHASSRRE</sequence>
<comment type="caution">
    <text evidence="1">The sequence shown here is derived from an EMBL/GenBank/DDBJ whole genome shotgun (WGS) entry which is preliminary data.</text>
</comment>
<protein>
    <submittedName>
        <fullName evidence="1">Z-ring formation inhibitor MciZ</fullName>
    </submittedName>
</protein>
<name>A0ABT3X039_9BACL</name>
<evidence type="ECO:0000313" key="1">
    <source>
        <dbReference type="EMBL" id="MCX7569137.1"/>
    </source>
</evidence>
<proteinExistence type="predicted"/>
<keyword evidence="2" id="KW-1185">Reference proteome</keyword>
<dbReference type="Proteomes" id="UP001208017">
    <property type="component" value="Unassembled WGS sequence"/>
</dbReference>
<accession>A0ABT3X039</accession>
<dbReference type="Pfam" id="PF13072">
    <property type="entry name" value="MciZ"/>
    <property type="match status" value="1"/>
</dbReference>
<gene>
    <name evidence="1" type="primary">mciZ</name>
    <name evidence="1" type="ORF">OS242_04080</name>
</gene>
<dbReference type="RefSeq" id="WP_267150358.1">
    <property type="nucleotide sequence ID" value="NZ_JAPMLT010000001.1"/>
</dbReference>
<evidence type="ECO:0000313" key="2">
    <source>
        <dbReference type="Proteomes" id="UP001208017"/>
    </source>
</evidence>
<dbReference type="InterPro" id="IPR025177">
    <property type="entry name" value="MciZ"/>
</dbReference>